<dbReference type="Pfam" id="PF24883">
    <property type="entry name" value="NPHP3_N"/>
    <property type="match status" value="1"/>
</dbReference>
<sequence>MTSGGWPGSHSISELAYPPRRTLMSDHFHFPLHPQYLYPHDTDNSESGRESNYPHPDYKAAQNIPVHTCDERGYSAPYLNDPNSPPSFQGGTYITAQNVNNRQGDTGMHILHHTVALEALYDSADSFPQPRCHPETRTEMLGELYNWLTGDNTVQSIWWLHGPAGAGKSAIMHTLCRRLQDAGRLGGAFFFKRDHPTRGNAKALFTTLAYQIAENNGRLKPMISQTVERHSSIVGREMEVQLHHLIIEPCGSLTNSPPLILLIDGLDECQHESVQSEILHLIGNAARRYPTTLRFLVASRPEAAISETVEGPVFDGLLTRLNVEQSFDDVRTYMQDEFERIHCEHGNTMGNIPTPWPSPDILHSLVQKSSGYFVYASTVIKFIDDKSFRPTERLNAVQNLQSDPNSDGPFKTLDQLYIHILSSVPLQFHSRLLDILQSVTMGLRLTPGAIDDLFEWPPGDSRLIIRRLHSLLEVPSTDNMELPHDTTEYTSPRHASLVDFLRDEGRSSTFYLDLQTRMHVTRAALKTFSDENQRPRSLWRLNAHDLCRCIVSVPPSSELVPFIQSINPVILWRNVVLHKFEEASKVLIWLKEIYPAPEDVIRRWEDYYFMSRSELSYQRLMVRNHETPDLHQQLFSLSVEMLRVLRTKMSRFLPFPLAAYHQLMVQSPAVIRIFQARWLLKGYISPPPSLCCVRLLLGLSSDNITSAVTALRSIMGDLERTENPLQVIAATTITLLALSLELFPHSIHNLLSELACGCLHLLELGSSGCDSWINDDIAWGQLVRCSPYPNSSLLCALSKFIPLWDDFDQSEWSLRLLPVEVHDIIQWLKAHPNQPRPLIARWEGYLVECRNWCKQAGTEIIDDLEHRWQSFRRPGVDPSQSQRADLDEGAVIRLYEKAVASLVEGPSDDDMDEDKAETIKDPAFNGLLLRLNDHSSFDDVSTYLSTEFSRIYREHHNMMGSLTTPWPSPDILNSLTERSSGYFVYASTVIKFIDDKSFRPMERLNDVLNLRSNAPFKALDQLYRHILSSVPLHFRAQLLDILQCVAIGFKLPPDTIDDLFEWSPGDSRLILRGLHSLLHVPPTDHRGFVSAQHGSLADFLRDKGRSSTFYLDLQTRMHVTRAALKTFADENQRPRSLWRLNAHDLCRCIVSVPPSSELVPFIQSINPVILWRNVVLHKFEEASKVLIWLKEIYPAPEDVIRRWEDYYFMSRSELSYQRLMVRNHETPDLHQQLFSLSAEMLRLSSDNITSAVTALRSIMGDLERTENPLQVIAATTITLLALSLELFPHSIHNLLSELACGCLHLLELGSSGCDSWINDDIAWGQLVRCSPYPNSSLLCALSKFIPLWDDFDQSEWSLRLLPVEFHDIIQWLKAHPNQPRPLIARWEGYLVECRNWCKQAGTEIIDDLEHRWQSFRRPGVDPSQSQRADLDEGAVICLYEKAVESLVEGPFEELDSEQESATHTDENDNDTDKNDDDMYK</sequence>
<feature type="region of interest" description="Disordered" evidence="2">
    <location>
        <begin position="1449"/>
        <end position="1480"/>
    </location>
</feature>
<proteinExistence type="predicted"/>
<organism evidence="4 5">
    <name type="scientific">Mycena alexandri</name>
    <dbReference type="NCBI Taxonomy" id="1745969"/>
    <lineage>
        <taxon>Eukaryota</taxon>
        <taxon>Fungi</taxon>
        <taxon>Dikarya</taxon>
        <taxon>Basidiomycota</taxon>
        <taxon>Agaricomycotina</taxon>
        <taxon>Agaricomycetes</taxon>
        <taxon>Agaricomycetidae</taxon>
        <taxon>Agaricales</taxon>
        <taxon>Marasmiineae</taxon>
        <taxon>Mycenaceae</taxon>
        <taxon>Mycena</taxon>
    </lineage>
</organism>
<dbReference type="InterPro" id="IPR056884">
    <property type="entry name" value="NPHP3-like_N"/>
</dbReference>
<protein>
    <recommendedName>
        <fullName evidence="3">Nephrocystin 3-like N-terminal domain-containing protein</fullName>
    </recommendedName>
</protein>
<dbReference type="Gene3D" id="3.40.50.300">
    <property type="entry name" value="P-loop containing nucleotide triphosphate hydrolases"/>
    <property type="match status" value="1"/>
</dbReference>
<dbReference type="InterPro" id="IPR027417">
    <property type="entry name" value="P-loop_NTPase"/>
</dbReference>
<evidence type="ECO:0000259" key="3">
    <source>
        <dbReference type="Pfam" id="PF24883"/>
    </source>
</evidence>
<dbReference type="PANTHER" id="PTHR10039:SF14">
    <property type="entry name" value="NACHT DOMAIN-CONTAINING PROTEIN"/>
    <property type="match status" value="1"/>
</dbReference>
<dbReference type="Proteomes" id="UP001218188">
    <property type="component" value="Unassembled WGS sequence"/>
</dbReference>
<dbReference type="PANTHER" id="PTHR10039">
    <property type="entry name" value="AMELOGENIN"/>
    <property type="match status" value="1"/>
</dbReference>
<evidence type="ECO:0000256" key="2">
    <source>
        <dbReference type="SAM" id="MobiDB-lite"/>
    </source>
</evidence>
<evidence type="ECO:0000313" key="5">
    <source>
        <dbReference type="Proteomes" id="UP001218188"/>
    </source>
</evidence>
<dbReference type="EMBL" id="JARJCM010000122">
    <property type="protein sequence ID" value="KAJ7027614.1"/>
    <property type="molecule type" value="Genomic_DNA"/>
</dbReference>
<evidence type="ECO:0000256" key="1">
    <source>
        <dbReference type="ARBA" id="ARBA00022737"/>
    </source>
</evidence>
<feature type="compositionally biased region" description="Basic and acidic residues" evidence="2">
    <location>
        <begin position="1460"/>
        <end position="1480"/>
    </location>
</feature>
<comment type="caution">
    <text evidence="4">The sequence shown here is derived from an EMBL/GenBank/DDBJ whole genome shotgun (WGS) entry which is preliminary data.</text>
</comment>
<keyword evidence="5" id="KW-1185">Reference proteome</keyword>
<dbReference type="SUPFAM" id="SSF52540">
    <property type="entry name" value="P-loop containing nucleoside triphosphate hydrolases"/>
    <property type="match status" value="1"/>
</dbReference>
<feature type="domain" description="Nephrocystin 3-like N-terminal" evidence="3">
    <location>
        <begin position="145"/>
        <end position="300"/>
    </location>
</feature>
<evidence type="ECO:0000313" key="4">
    <source>
        <dbReference type="EMBL" id="KAJ7027614.1"/>
    </source>
</evidence>
<keyword evidence="1" id="KW-0677">Repeat</keyword>
<accession>A0AAD6SHI0</accession>
<name>A0AAD6SHI0_9AGAR</name>
<gene>
    <name evidence="4" type="ORF">C8F04DRAFT_1238035</name>
</gene>
<reference evidence="4" key="1">
    <citation type="submission" date="2023-03" db="EMBL/GenBank/DDBJ databases">
        <title>Massive genome expansion in bonnet fungi (Mycena s.s.) driven by repeated elements and novel gene families across ecological guilds.</title>
        <authorList>
            <consortium name="Lawrence Berkeley National Laboratory"/>
            <person name="Harder C.B."/>
            <person name="Miyauchi S."/>
            <person name="Viragh M."/>
            <person name="Kuo A."/>
            <person name="Thoen E."/>
            <person name="Andreopoulos B."/>
            <person name="Lu D."/>
            <person name="Skrede I."/>
            <person name="Drula E."/>
            <person name="Henrissat B."/>
            <person name="Morin E."/>
            <person name="Kohler A."/>
            <person name="Barry K."/>
            <person name="LaButti K."/>
            <person name="Morin E."/>
            <person name="Salamov A."/>
            <person name="Lipzen A."/>
            <person name="Mereny Z."/>
            <person name="Hegedus B."/>
            <person name="Baldrian P."/>
            <person name="Stursova M."/>
            <person name="Weitz H."/>
            <person name="Taylor A."/>
            <person name="Grigoriev I.V."/>
            <person name="Nagy L.G."/>
            <person name="Martin F."/>
            <person name="Kauserud H."/>
        </authorList>
    </citation>
    <scope>NUCLEOTIDE SEQUENCE</scope>
    <source>
        <strain evidence="4">CBHHK200</strain>
    </source>
</reference>